<dbReference type="GO" id="GO:0008146">
    <property type="term" value="F:sulfotransferase activity"/>
    <property type="evidence" value="ECO:0007669"/>
    <property type="project" value="InterPro"/>
</dbReference>
<keyword evidence="2" id="KW-0812">Transmembrane</keyword>
<dbReference type="Proteomes" id="UP000289886">
    <property type="component" value="Unassembled WGS sequence"/>
</dbReference>
<dbReference type="InterPro" id="IPR050874">
    <property type="entry name" value="Diverse_PLD-related"/>
</dbReference>
<dbReference type="InterPro" id="IPR032803">
    <property type="entry name" value="PLDc_3"/>
</dbReference>
<comment type="similarity">
    <text evidence="1">Belongs to the phospholipase D family.</text>
</comment>
<sequence>MTAFDIFCRELKIPSHDRVFVAFFLFQSQQKCIVVFALVCCFAVLVALIFSAVDIWGEDEDGITEDNCSKNCRIVLVENIPEDLSYSDNGTAHLSLYQGLLSLLDSAEKTVEIVSSHWALNNIDLEQSHPSTWQSKQLFKRLRGLQSQEKNLKIASDLKQKDSKELKALEASGADIHFLNMTALTRGNLRSSFWVVDKKHMYIGSASMEWHSMAQMKELGVIIYNCSCLVLDLHRIFTLYWQLEYKDFVPAKWSKRVFALSSKVEPLKLHLNDSKAEAFLSSSPSIFCANDRTKDIDAINRVISDAKRFIYVSIMDYLPLVNIGSHSSGSTQPNRYWSRIDEMLREALLLHNIKVRLLISCWKQTHPLTFNFVWSLKTLCTEIPDCSLEVKFFCMTEQKNATFPKINRNKFMVTDRAVYIGNNDWIGNDFTYNAGVGLVISQAEVLSNSTIVEQLKAVFEQDWYSWHAKSLHANTIPECIKHKMNHTATLKIKIPFVKEVEEMLEKAKNMKPEDLLFKYKGIMYPSLLSQPENIDAMESFEAREDDILLGAYPKCGYNWIIEVLNKIAFSAGKLKNPQHIPYLEFTNPEKMKNLSTLPSTRILGTHMNPDNIPVSFFEKKSKILVVLRNPKDTAVSYFHFYNTNPVLPTFESWDKFFSQYMSGDVMWGSYFDHAAAWEKYIDRENVKIVTYEDLKANLTEGIEDIAKYLNYTLSDDQIQTIAEECTFDAMKEKSAETHGSFSKVIFRKGGVGDWKNHFSEEQCKEVDAKFEQCLAGTKLGAKIKYEVHCK</sequence>
<gene>
    <name evidence="4" type="ORF">EOD39_8098</name>
</gene>
<protein>
    <submittedName>
        <fullName evidence="4">Inactive phospholipase D5</fullName>
    </submittedName>
</protein>
<evidence type="ECO:0000256" key="2">
    <source>
        <dbReference type="SAM" id="Phobius"/>
    </source>
</evidence>
<dbReference type="Pfam" id="PF00685">
    <property type="entry name" value="Sulfotransfer_1"/>
    <property type="match status" value="1"/>
</dbReference>
<dbReference type="SMART" id="SM00155">
    <property type="entry name" value="PLDc"/>
    <property type="match status" value="2"/>
</dbReference>
<feature type="domain" description="PLD phosphodiesterase" evidence="3">
    <location>
        <begin position="403"/>
        <end position="429"/>
    </location>
</feature>
<reference evidence="4 5" key="1">
    <citation type="submission" date="2019-01" db="EMBL/GenBank/DDBJ databases">
        <title>Draft Genome and Complete Hox-Cluster Characterization of the Sterlet Sturgeon (Acipenser ruthenus).</title>
        <authorList>
            <person name="Wei Q."/>
        </authorList>
    </citation>
    <scope>NUCLEOTIDE SEQUENCE [LARGE SCALE GENOMIC DNA]</scope>
    <source>
        <strain evidence="4">WHYD16114868_AA</strain>
        <tissue evidence="4">Blood</tissue>
    </source>
</reference>
<feature type="transmembrane region" description="Helical" evidence="2">
    <location>
        <begin position="33"/>
        <end position="53"/>
    </location>
</feature>
<dbReference type="InterPro" id="IPR027417">
    <property type="entry name" value="P-loop_NTPase"/>
</dbReference>
<dbReference type="SUPFAM" id="SSF52540">
    <property type="entry name" value="P-loop containing nucleoside triphosphate hydrolases"/>
    <property type="match status" value="1"/>
</dbReference>
<evidence type="ECO:0000313" key="5">
    <source>
        <dbReference type="Proteomes" id="UP000289886"/>
    </source>
</evidence>
<evidence type="ECO:0000256" key="1">
    <source>
        <dbReference type="ARBA" id="ARBA00008664"/>
    </source>
</evidence>
<dbReference type="InterPro" id="IPR001736">
    <property type="entry name" value="PLipase_D/transphosphatidylase"/>
</dbReference>
<comment type="caution">
    <text evidence="4">The sequence shown here is derived from an EMBL/GenBank/DDBJ whole genome shotgun (WGS) entry which is preliminary data.</text>
</comment>
<keyword evidence="2" id="KW-1133">Transmembrane helix</keyword>
<dbReference type="EMBL" id="SCEB01000095">
    <property type="protein sequence ID" value="RXN01034.1"/>
    <property type="molecule type" value="Genomic_DNA"/>
</dbReference>
<organism evidence="4 5">
    <name type="scientific">Acipenser ruthenus</name>
    <name type="common">Sterlet sturgeon</name>
    <dbReference type="NCBI Taxonomy" id="7906"/>
    <lineage>
        <taxon>Eukaryota</taxon>
        <taxon>Metazoa</taxon>
        <taxon>Chordata</taxon>
        <taxon>Craniata</taxon>
        <taxon>Vertebrata</taxon>
        <taxon>Euteleostomi</taxon>
        <taxon>Actinopterygii</taxon>
        <taxon>Chondrostei</taxon>
        <taxon>Acipenseriformes</taxon>
        <taxon>Acipenseridae</taxon>
        <taxon>Acipenser</taxon>
    </lineage>
</organism>
<proteinExistence type="inferred from homology"/>
<dbReference type="PANTHER" id="PTHR10185">
    <property type="entry name" value="PHOSPHOLIPASE D - RELATED"/>
    <property type="match status" value="1"/>
</dbReference>
<name>A0A662YYW2_ACIRT</name>
<keyword evidence="2" id="KW-0472">Membrane</keyword>
<dbReference type="SUPFAM" id="SSF56024">
    <property type="entry name" value="Phospholipase D/nuclease"/>
    <property type="match status" value="2"/>
</dbReference>
<keyword evidence="5" id="KW-1185">Reference proteome</keyword>
<dbReference type="Gene3D" id="3.40.50.300">
    <property type="entry name" value="P-loop containing nucleotide triphosphate hydrolases"/>
    <property type="match status" value="1"/>
</dbReference>
<accession>A0A662YYW2</accession>
<feature type="domain" description="PLD phosphodiesterase" evidence="3">
    <location>
        <begin position="185"/>
        <end position="212"/>
    </location>
</feature>
<dbReference type="AlphaFoldDB" id="A0A662YYW2"/>
<evidence type="ECO:0000259" key="3">
    <source>
        <dbReference type="SMART" id="SM00155"/>
    </source>
</evidence>
<dbReference type="InterPro" id="IPR000863">
    <property type="entry name" value="Sulfotransferase_dom"/>
</dbReference>
<dbReference type="Gene3D" id="3.30.870.10">
    <property type="entry name" value="Endonuclease Chain A"/>
    <property type="match status" value="2"/>
</dbReference>
<dbReference type="PANTHER" id="PTHR10185:SF9">
    <property type="entry name" value="INACTIVE PHOSPHOLIPASE D5"/>
    <property type="match status" value="1"/>
</dbReference>
<dbReference type="Pfam" id="PF13918">
    <property type="entry name" value="PLDc_3"/>
    <property type="match status" value="1"/>
</dbReference>
<evidence type="ECO:0000313" key="4">
    <source>
        <dbReference type="EMBL" id="RXN01034.1"/>
    </source>
</evidence>